<dbReference type="FunFam" id="2.10.230.10:FF:000001">
    <property type="entry name" value="DnaJ subfamily A member 2"/>
    <property type="match status" value="1"/>
</dbReference>
<evidence type="ECO:0000256" key="7">
    <source>
        <dbReference type="PROSITE-ProRule" id="PRU00546"/>
    </source>
</evidence>
<dbReference type="OrthoDB" id="10256793at2759"/>
<dbReference type="Pfam" id="PF01556">
    <property type="entry name" value="DnaJ_C"/>
    <property type="match status" value="1"/>
</dbReference>
<dbReference type="GO" id="GO:0031072">
    <property type="term" value="F:heat shock protein binding"/>
    <property type="evidence" value="ECO:0007669"/>
    <property type="project" value="InterPro"/>
</dbReference>
<evidence type="ECO:0000313" key="11">
    <source>
        <dbReference type="Proteomes" id="UP000188320"/>
    </source>
</evidence>
<dbReference type="InterPro" id="IPR008971">
    <property type="entry name" value="HSP40/DnaJ_pept-bd"/>
</dbReference>
<dbReference type="EMBL" id="LSSK01000009">
    <property type="protein sequence ID" value="OMH86279.1"/>
    <property type="molecule type" value="Genomic_DNA"/>
</dbReference>
<keyword evidence="11" id="KW-1185">Reference proteome</keyword>
<organism evidence="10 11">
    <name type="scientific">Zancudomyces culisetae</name>
    <name type="common">Gut fungus</name>
    <name type="synonym">Smittium culisetae</name>
    <dbReference type="NCBI Taxonomy" id="1213189"/>
    <lineage>
        <taxon>Eukaryota</taxon>
        <taxon>Fungi</taxon>
        <taxon>Fungi incertae sedis</taxon>
        <taxon>Zoopagomycota</taxon>
        <taxon>Kickxellomycotina</taxon>
        <taxon>Harpellomycetes</taxon>
        <taxon>Harpellales</taxon>
        <taxon>Legeriomycetaceae</taxon>
        <taxon>Zancudomyces</taxon>
    </lineage>
</organism>
<reference evidence="11" key="1">
    <citation type="submission" date="2017-01" db="EMBL/GenBank/DDBJ databases">
        <authorList>
            <person name="Wang Y."/>
            <person name="White M."/>
            <person name="Kvist S."/>
            <person name="Moncalvo J.-M."/>
        </authorList>
    </citation>
    <scope>NUCLEOTIDE SEQUENCE [LARGE SCALE GENOMIC DNA]</scope>
    <source>
        <strain evidence="11">COL-18-3</strain>
    </source>
</reference>
<dbReference type="Proteomes" id="UP000188320">
    <property type="component" value="Unassembled WGS sequence"/>
</dbReference>
<feature type="zinc finger region" description="CR-type" evidence="7">
    <location>
        <begin position="96"/>
        <end position="176"/>
    </location>
</feature>
<feature type="compositionally biased region" description="Low complexity" evidence="8">
    <location>
        <begin position="320"/>
        <end position="336"/>
    </location>
</feature>
<dbReference type="GO" id="GO:0005737">
    <property type="term" value="C:cytoplasm"/>
    <property type="evidence" value="ECO:0007669"/>
    <property type="project" value="TreeGrafter"/>
</dbReference>
<dbReference type="GO" id="GO:0042026">
    <property type="term" value="P:protein refolding"/>
    <property type="evidence" value="ECO:0007669"/>
    <property type="project" value="TreeGrafter"/>
</dbReference>
<keyword evidence="4 7" id="KW-0862">Zinc</keyword>
<evidence type="ECO:0000256" key="8">
    <source>
        <dbReference type="SAM" id="MobiDB-lite"/>
    </source>
</evidence>
<dbReference type="PANTHER" id="PTHR43096">
    <property type="entry name" value="DNAJ HOMOLOG 1, MITOCHONDRIAL-RELATED"/>
    <property type="match status" value="1"/>
</dbReference>
<dbReference type="SUPFAM" id="SSF49493">
    <property type="entry name" value="HSP40/DnaJ peptide-binding domain"/>
    <property type="match status" value="2"/>
</dbReference>
<dbReference type="PROSITE" id="PS51188">
    <property type="entry name" value="ZF_CR"/>
    <property type="match status" value="1"/>
</dbReference>
<proteinExistence type="predicted"/>
<comment type="caution">
    <text evidence="10">The sequence shown here is derived from an EMBL/GenBank/DDBJ whole genome shotgun (WGS) entry which is preliminary data.</text>
</comment>
<dbReference type="CDD" id="cd10747">
    <property type="entry name" value="DnaJ_C"/>
    <property type="match status" value="1"/>
</dbReference>
<evidence type="ECO:0000256" key="4">
    <source>
        <dbReference type="ARBA" id="ARBA00022833"/>
    </source>
</evidence>
<dbReference type="Gene3D" id="2.10.230.10">
    <property type="entry name" value="Heat shock protein DnaJ, cysteine-rich domain"/>
    <property type="match status" value="1"/>
</dbReference>
<evidence type="ECO:0000313" key="10">
    <source>
        <dbReference type="EMBL" id="OMH86279.1"/>
    </source>
</evidence>
<keyword evidence="3 7" id="KW-0863">Zinc-finger</keyword>
<name>A0A1R1PZB1_ZANCU</name>
<feature type="region of interest" description="Disordered" evidence="8">
    <location>
        <begin position="56"/>
        <end position="78"/>
    </location>
</feature>
<gene>
    <name evidence="10" type="ORF">AX774_g171</name>
</gene>
<dbReference type="Pfam" id="PF00684">
    <property type="entry name" value="DnaJ_CXXCXGXG"/>
    <property type="match status" value="1"/>
</dbReference>
<dbReference type="InterPro" id="IPR002939">
    <property type="entry name" value="DnaJ_C"/>
</dbReference>
<dbReference type="AlphaFoldDB" id="A0A1R1PZB1"/>
<dbReference type="InterPro" id="IPR036410">
    <property type="entry name" value="HSP_DnaJ_Cys-rich_dom_sf"/>
</dbReference>
<protein>
    <recommendedName>
        <fullName evidence="6">DnaJ homolog 1, mitochondrial</fullName>
    </recommendedName>
</protein>
<evidence type="ECO:0000256" key="1">
    <source>
        <dbReference type="ARBA" id="ARBA00022723"/>
    </source>
</evidence>
<dbReference type="GO" id="GO:0051082">
    <property type="term" value="F:unfolded protein binding"/>
    <property type="evidence" value="ECO:0007669"/>
    <property type="project" value="InterPro"/>
</dbReference>
<keyword evidence="2" id="KW-0677">Repeat</keyword>
<dbReference type="InterPro" id="IPR001305">
    <property type="entry name" value="HSP_DnaJ_Cys-rich_dom"/>
</dbReference>
<evidence type="ECO:0000256" key="6">
    <source>
        <dbReference type="ARBA" id="ARBA00072890"/>
    </source>
</evidence>
<evidence type="ECO:0000256" key="3">
    <source>
        <dbReference type="ARBA" id="ARBA00022771"/>
    </source>
</evidence>
<keyword evidence="1 7" id="KW-0479">Metal-binding</keyword>
<keyword evidence="5" id="KW-0143">Chaperone</keyword>
<evidence type="ECO:0000256" key="2">
    <source>
        <dbReference type="ARBA" id="ARBA00022737"/>
    </source>
</evidence>
<accession>A0A1R1PZB1</accession>
<feature type="domain" description="CR-type" evidence="9">
    <location>
        <begin position="96"/>
        <end position="176"/>
    </location>
</feature>
<feature type="region of interest" description="Disordered" evidence="8">
    <location>
        <begin position="312"/>
        <end position="336"/>
    </location>
</feature>
<dbReference type="GO" id="GO:0008270">
    <property type="term" value="F:zinc ion binding"/>
    <property type="evidence" value="ECO:0007669"/>
    <property type="project" value="UniProtKB-KW"/>
</dbReference>
<dbReference type="FunFam" id="2.60.260.20:FF:000005">
    <property type="entry name" value="Chaperone protein dnaJ 1, mitochondrial"/>
    <property type="match status" value="1"/>
</dbReference>
<dbReference type="SUPFAM" id="SSF57938">
    <property type="entry name" value="DnaJ/Hsp40 cysteine-rich domain"/>
    <property type="match status" value="1"/>
</dbReference>
<sequence>MTSSVRQILHVKGFPGGGGGFGGGFPGGFPGGGFQGGFSGGFPSMDEIFSQIFGNQAGGRTRRTRSGGPQTRGSFSDIGEDIQQSIRITFNEAVNGAKKTISTTPVTECTTCHGNGVKAGAKSVVCPGCKGTGHQVYSLGGFHVQQTCEKCHGSGEAIDKRDVCGSCDGAGVVRGRESVQVEIPAGCEDGMILEVRNKGDAPIEGKGPRGKLLVLIRVTPSPIFVRKGSDVYYTADIPLTTALLGGEITMPTVSGNVDVKIKSGAQPGDELRLRGKGTKKVRGTGHGDFYVKLKINIPTKLTPEQQDLVRKLDDSLNNRSSSSESSCSSSHRSGSG</sequence>
<dbReference type="CDD" id="cd10719">
    <property type="entry name" value="DnaJ_zf"/>
    <property type="match status" value="1"/>
</dbReference>
<dbReference type="Gene3D" id="2.60.260.20">
    <property type="entry name" value="Urease metallochaperone UreE, N-terminal domain"/>
    <property type="match status" value="2"/>
</dbReference>
<evidence type="ECO:0000259" key="9">
    <source>
        <dbReference type="PROSITE" id="PS51188"/>
    </source>
</evidence>
<dbReference type="PANTHER" id="PTHR43096:SF52">
    <property type="entry name" value="DNAJ HOMOLOG 1, MITOCHONDRIAL-RELATED"/>
    <property type="match status" value="1"/>
</dbReference>
<evidence type="ECO:0000256" key="5">
    <source>
        <dbReference type="ARBA" id="ARBA00023186"/>
    </source>
</evidence>